<organism evidence="10 11">
    <name type="scientific">Marinicella pacifica</name>
    <dbReference type="NCBI Taxonomy" id="1171543"/>
    <lineage>
        <taxon>Bacteria</taxon>
        <taxon>Pseudomonadati</taxon>
        <taxon>Pseudomonadota</taxon>
        <taxon>Gammaproteobacteria</taxon>
        <taxon>Lysobacterales</taxon>
        <taxon>Marinicellaceae</taxon>
        <taxon>Marinicella</taxon>
    </lineage>
</organism>
<feature type="domain" description="Pterin-binding" evidence="9">
    <location>
        <begin position="1"/>
        <end position="251"/>
    </location>
</feature>
<evidence type="ECO:0000256" key="3">
    <source>
        <dbReference type="ARBA" id="ARBA00004763"/>
    </source>
</evidence>
<dbReference type="CDD" id="cd00739">
    <property type="entry name" value="DHPS"/>
    <property type="match status" value="1"/>
</dbReference>
<dbReference type="PANTHER" id="PTHR20941:SF1">
    <property type="entry name" value="FOLIC ACID SYNTHESIS PROTEIN FOL1"/>
    <property type="match status" value="1"/>
</dbReference>
<evidence type="ECO:0000256" key="8">
    <source>
        <dbReference type="ARBA" id="ARBA00022909"/>
    </source>
</evidence>
<dbReference type="PROSITE" id="PS50972">
    <property type="entry name" value="PTERIN_BINDING"/>
    <property type="match status" value="1"/>
</dbReference>
<dbReference type="AlphaFoldDB" id="A0A917CDL3"/>
<reference evidence="10" key="2">
    <citation type="submission" date="2020-09" db="EMBL/GenBank/DDBJ databases">
        <authorList>
            <person name="Sun Q."/>
            <person name="Zhou Y."/>
        </authorList>
    </citation>
    <scope>NUCLEOTIDE SEQUENCE</scope>
    <source>
        <strain evidence="10">CGMCC 1.12181</strain>
    </source>
</reference>
<reference evidence="10" key="1">
    <citation type="journal article" date="2014" name="Int. J. Syst. Evol. Microbiol.">
        <title>Complete genome sequence of Corynebacterium casei LMG S-19264T (=DSM 44701T), isolated from a smear-ripened cheese.</title>
        <authorList>
            <consortium name="US DOE Joint Genome Institute (JGI-PGF)"/>
            <person name="Walter F."/>
            <person name="Albersmeier A."/>
            <person name="Kalinowski J."/>
            <person name="Ruckert C."/>
        </authorList>
    </citation>
    <scope>NUCLEOTIDE SEQUENCE</scope>
    <source>
        <strain evidence="10">CGMCC 1.12181</strain>
    </source>
</reference>
<evidence type="ECO:0000256" key="4">
    <source>
        <dbReference type="ARBA" id="ARBA00012458"/>
    </source>
</evidence>
<dbReference type="Proteomes" id="UP000605253">
    <property type="component" value="Unassembled WGS sequence"/>
</dbReference>
<keyword evidence="8" id="KW-0289">Folate biosynthesis</keyword>
<sequence length="262" mass="28698">MGVLNVTPDSFSDGGRFVDHESALIHAESMIAEGADIIDIGGESTRPGAADVSQQEEINRVVPVIKALRERHPEIPLSIDSRHSEVMAAALDAGATFINDIHALQSVGAIEVAVEYDVPVCLMHMQGTPATMQDNPQYDNVVQTVLDFFEQRVEACMRAGLDPDRIILDPGIGFGKTVAHNMRLIQNISTLKQMGFPVMIGVSRKSMFQTLLNRSVDQRLAGSLAVAQFAYFQGADYFRVHDVAATRDVLTMSHYLVQNETD</sequence>
<dbReference type="InterPro" id="IPR045031">
    <property type="entry name" value="DHP_synth-like"/>
</dbReference>
<dbReference type="EMBL" id="BMEO01000001">
    <property type="protein sequence ID" value="GGF84877.1"/>
    <property type="molecule type" value="Genomic_DNA"/>
</dbReference>
<gene>
    <name evidence="10" type="ORF">GCM10011365_02360</name>
</gene>
<comment type="cofactor">
    <cofactor evidence="2">
        <name>Mg(2+)</name>
        <dbReference type="ChEBI" id="CHEBI:18420"/>
    </cofactor>
</comment>
<dbReference type="GO" id="GO:0046654">
    <property type="term" value="P:tetrahydrofolate biosynthetic process"/>
    <property type="evidence" value="ECO:0007669"/>
    <property type="project" value="TreeGrafter"/>
</dbReference>
<comment type="catalytic activity">
    <reaction evidence="1">
        <text>(7,8-dihydropterin-6-yl)methyl diphosphate + 4-aminobenzoate = 7,8-dihydropteroate + diphosphate</text>
        <dbReference type="Rhea" id="RHEA:19949"/>
        <dbReference type="ChEBI" id="CHEBI:17836"/>
        <dbReference type="ChEBI" id="CHEBI:17839"/>
        <dbReference type="ChEBI" id="CHEBI:33019"/>
        <dbReference type="ChEBI" id="CHEBI:72950"/>
        <dbReference type="EC" id="2.5.1.15"/>
    </reaction>
</comment>
<dbReference type="Gene3D" id="3.20.20.20">
    <property type="entry name" value="Dihydropteroate synthase-like"/>
    <property type="match status" value="1"/>
</dbReference>
<protein>
    <recommendedName>
        <fullName evidence="4">dihydropteroate synthase</fullName>
        <ecNumber evidence="4">2.5.1.15</ecNumber>
    </recommendedName>
</protein>
<dbReference type="GO" id="GO:0005829">
    <property type="term" value="C:cytosol"/>
    <property type="evidence" value="ECO:0007669"/>
    <property type="project" value="TreeGrafter"/>
</dbReference>
<proteinExistence type="predicted"/>
<dbReference type="InterPro" id="IPR000489">
    <property type="entry name" value="Pterin-binding_dom"/>
</dbReference>
<evidence type="ECO:0000256" key="1">
    <source>
        <dbReference type="ARBA" id="ARBA00000012"/>
    </source>
</evidence>
<dbReference type="SUPFAM" id="SSF51717">
    <property type="entry name" value="Dihydropteroate synthetase-like"/>
    <property type="match status" value="1"/>
</dbReference>
<dbReference type="PANTHER" id="PTHR20941">
    <property type="entry name" value="FOLATE SYNTHESIS PROTEINS"/>
    <property type="match status" value="1"/>
</dbReference>
<keyword evidence="11" id="KW-1185">Reference proteome</keyword>
<evidence type="ECO:0000259" key="9">
    <source>
        <dbReference type="PROSITE" id="PS50972"/>
    </source>
</evidence>
<dbReference type="GO" id="GO:0046872">
    <property type="term" value="F:metal ion binding"/>
    <property type="evidence" value="ECO:0007669"/>
    <property type="project" value="UniProtKB-KW"/>
</dbReference>
<keyword evidence="7" id="KW-0460">Magnesium</keyword>
<evidence type="ECO:0000256" key="5">
    <source>
        <dbReference type="ARBA" id="ARBA00022679"/>
    </source>
</evidence>
<dbReference type="EC" id="2.5.1.15" evidence="4"/>
<comment type="caution">
    <text evidence="10">The sequence shown here is derived from an EMBL/GenBank/DDBJ whole genome shotgun (WGS) entry which is preliminary data.</text>
</comment>
<dbReference type="InterPro" id="IPR011005">
    <property type="entry name" value="Dihydropteroate_synth-like_sf"/>
</dbReference>
<evidence type="ECO:0000256" key="6">
    <source>
        <dbReference type="ARBA" id="ARBA00022723"/>
    </source>
</evidence>
<evidence type="ECO:0000256" key="7">
    <source>
        <dbReference type="ARBA" id="ARBA00022842"/>
    </source>
</evidence>
<dbReference type="GO" id="GO:0004156">
    <property type="term" value="F:dihydropteroate synthase activity"/>
    <property type="evidence" value="ECO:0007669"/>
    <property type="project" value="UniProtKB-EC"/>
</dbReference>
<dbReference type="GO" id="GO:0046656">
    <property type="term" value="P:folic acid biosynthetic process"/>
    <property type="evidence" value="ECO:0007669"/>
    <property type="project" value="UniProtKB-KW"/>
</dbReference>
<dbReference type="Pfam" id="PF00809">
    <property type="entry name" value="Pterin_bind"/>
    <property type="match status" value="1"/>
</dbReference>
<dbReference type="PROSITE" id="PS00793">
    <property type="entry name" value="DHPS_2"/>
    <property type="match status" value="1"/>
</dbReference>
<evidence type="ECO:0000256" key="2">
    <source>
        <dbReference type="ARBA" id="ARBA00001946"/>
    </source>
</evidence>
<accession>A0A917CDL3</accession>
<dbReference type="NCBIfam" id="TIGR01496">
    <property type="entry name" value="DHPS"/>
    <property type="match status" value="1"/>
</dbReference>
<evidence type="ECO:0000313" key="10">
    <source>
        <dbReference type="EMBL" id="GGF84877.1"/>
    </source>
</evidence>
<dbReference type="InterPro" id="IPR006390">
    <property type="entry name" value="DHP_synth_dom"/>
</dbReference>
<keyword evidence="6" id="KW-0479">Metal-binding</keyword>
<name>A0A917CDL3_9GAMM</name>
<comment type="pathway">
    <text evidence="3">Cofactor biosynthesis; tetrahydrofolate biosynthesis; 7,8-dihydrofolate from 2-amino-4-hydroxy-6-hydroxymethyl-7,8-dihydropteridine diphosphate and 4-aminobenzoate: step 1/2.</text>
</comment>
<evidence type="ECO:0000313" key="11">
    <source>
        <dbReference type="Proteomes" id="UP000605253"/>
    </source>
</evidence>
<keyword evidence="5" id="KW-0808">Transferase</keyword>